<dbReference type="Gene3D" id="3.30.70.100">
    <property type="match status" value="1"/>
</dbReference>
<sequence length="102" mass="11069">MGNSLSSTVKMADKRIAYKVDGEVQGVCFRDFTQQQAKKLGVKGFVQNASDGTVKGEAQGSESVLTEFVQHLNKGPRAARVTGVEQSDIEARQGERGFSVKY</sequence>
<dbReference type="InterPro" id="IPR017968">
    <property type="entry name" value="Acylphosphatase_CS"/>
</dbReference>
<name>A0A6A6YJB9_9PEZI</name>
<dbReference type="InterPro" id="IPR036046">
    <property type="entry name" value="Acylphosphatase-like_dom_sf"/>
</dbReference>
<reference evidence="5 7" key="1">
    <citation type="journal article" date="2020" name="Stud. Mycol.">
        <title>101 Dothideomycetes genomes: a test case for predicting lifestyles and emergence of pathogens.</title>
        <authorList>
            <person name="Haridas S."/>
            <person name="Albert R."/>
            <person name="Binder M."/>
            <person name="Bloem J."/>
            <person name="Labutti K."/>
            <person name="Salamov A."/>
            <person name="Andreopoulos B."/>
            <person name="Baker S."/>
            <person name="Barry K."/>
            <person name="Bills G."/>
            <person name="Bluhm B."/>
            <person name="Cannon C."/>
            <person name="Castanera R."/>
            <person name="Culley D."/>
            <person name="Daum C."/>
            <person name="Ezra D."/>
            <person name="Gonzalez J."/>
            <person name="Henrissat B."/>
            <person name="Kuo A."/>
            <person name="Liang C."/>
            <person name="Lipzen A."/>
            <person name="Lutzoni F."/>
            <person name="Magnuson J."/>
            <person name="Mondo S."/>
            <person name="Nolan M."/>
            <person name="Ohm R."/>
            <person name="Pangilinan J."/>
            <person name="Park H.-J."/>
            <person name="Ramirez L."/>
            <person name="Alfaro M."/>
            <person name="Sun H."/>
            <person name="Tritt A."/>
            <person name="Yoshinaga Y."/>
            <person name="Zwiers L.-H."/>
            <person name="Turgeon B."/>
            <person name="Goodwin S."/>
            <person name="Spatafora J."/>
            <person name="Crous P."/>
            <person name="Grigoriev I."/>
        </authorList>
    </citation>
    <scope>NUCLEOTIDE SEQUENCE</scope>
    <source>
        <strain evidence="5 7">CBS 304.34</strain>
    </source>
</reference>
<evidence type="ECO:0000313" key="6">
    <source>
        <dbReference type="Proteomes" id="UP000504636"/>
    </source>
</evidence>
<dbReference type="OrthoDB" id="7961613at2759"/>
<dbReference type="SUPFAM" id="SSF54975">
    <property type="entry name" value="Acylphosphatase/BLUF domain-like"/>
    <property type="match status" value="1"/>
</dbReference>
<evidence type="ECO:0000313" key="7">
    <source>
        <dbReference type="RefSeq" id="XP_033574981.1"/>
    </source>
</evidence>
<comment type="catalytic activity">
    <reaction evidence="1 2">
        <text>an acyl phosphate + H2O = a carboxylate + phosphate + H(+)</text>
        <dbReference type="Rhea" id="RHEA:14965"/>
        <dbReference type="ChEBI" id="CHEBI:15377"/>
        <dbReference type="ChEBI" id="CHEBI:15378"/>
        <dbReference type="ChEBI" id="CHEBI:29067"/>
        <dbReference type="ChEBI" id="CHEBI:43474"/>
        <dbReference type="ChEBI" id="CHEBI:59918"/>
        <dbReference type="EC" id="3.6.1.7"/>
    </reaction>
</comment>
<dbReference type="InterPro" id="IPR001792">
    <property type="entry name" value="Acylphosphatase-like_dom"/>
</dbReference>
<dbReference type="PROSITE" id="PS00151">
    <property type="entry name" value="ACYLPHOSPHATASE_2"/>
    <property type="match status" value="1"/>
</dbReference>
<dbReference type="AlphaFoldDB" id="A0A6A6YJB9"/>
<organism evidence="5">
    <name type="scientific">Mytilinidion resinicola</name>
    <dbReference type="NCBI Taxonomy" id="574789"/>
    <lineage>
        <taxon>Eukaryota</taxon>
        <taxon>Fungi</taxon>
        <taxon>Dikarya</taxon>
        <taxon>Ascomycota</taxon>
        <taxon>Pezizomycotina</taxon>
        <taxon>Dothideomycetes</taxon>
        <taxon>Pleosporomycetidae</taxon>
        <taxon>Mytilinidiales</taxon>
        <taxon>Mytilinidiaceae</taxon>
        <taxon>Mytilinidion</taxon>
    </lineage>
</organism>
<keyword evidence="1 2" id="KW-0378">Hydrolase</keyword>
<dbReference type="PANTHER" id="PTHR47268">
    <property type="entry name" value="ACYLPHOSPHATASE"/>
    <property type="match status" value="1"/>
</dbReference>
<evidence type="ECO:0000256" key="2">
    <source>
        <dbReference type="RuleBase" id="RU000553"/>
    </source>
</evidence>
<dbReference type="PANTHER" id="PTHR47268:SF4">
    <property type="entry name" value="ACYLPHOSPHATASE"/>
    <property type="match status" value="1"/>
</dbReference>
<dbReference type="PROSITE" id="PS00150">
    <property type="entry name" value="ACYLPHOSPHATASE_1"/>
    <property type="match status" value="1"/>
</dbReference>
<dbReference type="Pfam" id="PF00708">
    <property type="entry name" value="Acylphosphatase"/>
    <property type="match status" value="1"/>
</dbReference>
<dbReference type="GO" id="GO:0003998">
    <property type="term" value="F:acylphosphatase activity"/>
    <property type="evidence" value="ECO:0007669"/>
    <property type="project" value="UniProtKB-EC"/>
</dbReference>
<dbReference type="PROSITE" id="PS51160">
    <property type="entry name" value="ACYLPHOSPHATASE_3"/>
    <property type="match status" value="1"/>
</dbReference>
<comment type="similarity">
    <text evidence="3">Belongs to the acylphosphatase family.</text>
</comment>
<feature type="domain" description="Acylphosphatase-like" evidence="4">
    <location>
        <begin position="15"/>
        <end position="102"/>
    </location>
</feature>
<feature type="active site" evidence="1">
    <location>
        <position position="48"/>
    </location>
</feature>
<dbReference type="PRINTS" id="PR00112">
    <property type="entry name" value="ACYLPHPHTASE"/>
</dbReference>
<dbReference type="GeneID" id="54458887"/>
<keyword evidence="6" id="KW-1185">Reference proteome</keyword>
<reference evidence="7" key="3">
    <citation type="submission" date="2025-04" db="UniProtKB">
        <authorList>
            <consortium name="RefSeq"/>
        </authorList>
    </citation>
    <scope>IDENTIFICATION</scope>
    <source>
        <strain evidence="7">CBS 304.34</strain>
    </source>
</reference>
<feature type="active site" evidence="1">
    <location>
        <position position="30"/>
    </location>
</feature>
<proteinExistence type="inferred from homology"/>
<protein>
    <recommendedName>
        <fullName evidence="1 2">Acylphosphatase</fullName>
        <ecNumber evidence="1 2">3.6.1.7</ecNumber>
    </recommendedName>
</protein>
<dbReference type="Proteomes" id="UP000504636">
    <property type="component" value="Unplaced"/>
</dbReference>
<accession>A0A6A6YJB9</accession>
<reference evidence="7" key="2">
    <citation type="submission" date="2020-04" db="EMBL/GenBank/DDBJ databases">
        <authorList>
            <consortium name="NCBI Genome Project"/>
        </authorList>
    </citation>
    <scope>NUCLEOTIDE SEQUENCE</scope>
    <source>
        <strain evidence="7">CBS 304.34</strain>
    </source>
</reference>
<dbReference type="EC" id="3.6.1.7" evidence="1 2"/>
<dbReference type="InterPro" id="IPR020456">
    <property type="entry name" value="Acylphosphatase"/>
</dbReference>
<evidence type="ECO:0000313" key="5">
    <source>
        <dbReference type="EMBL" id="KAF2808017.1"/>
    </source>
</evidence>
<evidence type="ECO:0000256" key="3">
    <source>
        <dbReference type="RuleBase" id="RU004168"/>
    </source>
</evidence>
<dbReference type="RefSeq" id="XP_033574981.1">
    <property type="nucleotide sequence ID" value="XM_033717994.1"/>
</dbReference>
<gene>
    <name evidence="5 7" type="ORF">BDZ99DRAFT_447127</name>
</gene>
<evidence type="ECO:0000259" key="4">
    <source>
        <dbReference type="PROSITE" id="PS51160"/>
    </source>
</evidence>
<dbReference type="EMBL" id="MU003704">
    <property type="protein sequence ID" value="KAF2808017.1"/>
    <property type="molecule type" value="Genomic_DNA"/>
</dbReference>
<evidence type="ECO:0000256" key="1">
    <source>
        <dbReference type="PROSITE-ProRule" id="PRU00520"/>
    </source>
</evidence>